<dbReference type="PANTHER" id="PTHR34403">
    <property type="entry name" value="TOL-PAL SYSTEM PROTEIN TOLA"/>
    <property type="match status" value="1"/>
</dbReference>
<feature type="compositionally biased region" description="Basic and acidic residues" evidence="1">
    <location>
        <begin position="499"/>
        <end position="511"/>
    </location>
</feature>
<name>A0A4R8QHR8_9PEZI</name>
<organism evidence="2 3">
    <name type="scientific">Colletotrichum spinosum</name>
    <dbReference type="NCBI Taxonomy" id="1347390"/>
    <lineage>
        <taxon>Eukaryota</taxon>
        <taxon>Fungi</taxon>
        <taxon>Dikarya</taxon>
        <taxon>Ascomycota</taxon>
        <taxon>Pezizomycotina</taxon>
        <taxon>Sordariomycetes</taxon>
        <taxon>Hypocreomycetidae</taxon>
        <taxon>Glomerellales</taxon>
        <taxon>Glomerellaceae</taxon>
        <taxon>Colletotrichum</taxon>
        <taxon>Colletotrichum orbiculare species complex</taxon>
    </lineage>
</organism>
<reference evidence="2 3" key="1">
    <citation type="submission" date="2018-11" db="EMBL/GenBank/DDBJ databases">
        <title>Genome sequence and assembly of Colletotrichum spinosum.</title>
        <authorList>
            <person name="Gan P."/>
            <person name="Shirasu K."/>
        </authorList>
    </citation>
    <scope>NUCLEOTIDE SEQUENCE [LARGE SCALE GENOMIC DNA]</scope>
    <source>
        <strain evidence="2 3">CBS 515.97</strain>
    </source>
</reference>
<sequence>MPATKRLRSQEKGGSPPARRSRRLQQDGNPLDAVELPPTKRRRRSQEVSDNEVEDDRSIPVEQPRAQKTAKPSPRVEMLRRVADNTRRLNDRSTIEVAGEAVKKPGRRRPRKSTVPSGKDAELPLEPAPAPKSESELEMEPEPEAEAESEPETSPEPEPEHELEMESEPEAEAESEPEPDAEPEPEAESEPESEPESEARSEIEVLPSPEPEDAVDVYDVPLSPGEVGWNDSQRAFPPPQAADRVEEENEPSVPRADAADDSTGLYDDPTMHGALAQQEDEEGWTHKAILSTVNASSTQLRSKKGQGIWEHLTLLKRFWEQMPRAPDFNQQTEYLHNHEDAEKARQSIRAVDRFVEESVHGANKAAPGIEAMMPPKPATVDLYNKIIPVLVYTLKSVFKRGVTTDKSPWRGIFNRLNVQIMQRLLAWVEQLYGVMLKGLERRPRDQLGSQKISRGKLRPYVAELKAELDMVLEEIVAAPRRLQEQRERARYIREQREKFRQEEDERRRQQREFVNSQITQRLTSAATNPEEPPEEPQGDRKWTDDEYANLLRKLLRDPKTDLKVFAWQCQRTMDDVRSMVEVLKQCCREQAAAQNREVPEFARDAVGEERS</sequence>
<proteinExistence type="predicted"/>
<dbReference type="Proteomes" id="UP000295083">
    <property type="component" value="Unassembled WGS sequence"/>
</dbReference>
<feature type="compositionally biased region" description="Acidic residues" evidence="1">
    <location>
        <begin position="136"/>
        <end position="157"/>
    </location>
</feature>
<feature type="compositionally biased region" description="Basic and acidic residues" evidence="1">
    <location>
        <begin position="77"/>
        <end position="94"/>
    </location>
</feature>
<feature type="region of interest" description="Disordered" evidence="1">
    <location>
        <begin position="499"/>
        <end position="543"/>
    </location>
</feature>
<accession>A0A4R8QHR8</accession>
<evidence type="ECO:0000313" key="3">
    <source>
        <dbReference type="Proteomes" id="UP000295083"/>
    </source>
</evidence>
<protein>
    <submittedName>
        <fullName evidence="2">Uncharacterized protein</fullName>
    </submittedName>
</protein>
<feature type="compositionally biased region" description="Acidic residues" evidence="1">
    <location>
        <begin position="165"/>
        <end position="196"/>
    </location>
</feature>
<dbReference type="EMBL" id="QAPG01000016">
    <property type="protein sequence ID" value="TDZ38438.1"/>
    <property type="molecule type" value="Genomic_DNA"/>
</dbReference>
<dbReference type="AlphaFoldDB" id="A0A4R8QHR8"/>
<feature type="compositionally biased region" description="Polar residues" evidence="1">
    <location>
        <begin position="513"/>
        <end position="527"/>
    </location>
</feature>
<evidence type="ECO:0000256" key="1">
    <source>
        <dbReference type="SAM" id="MobiDB-lite"/>
    </source>
</evidence>
<gene>
    <name evidence="2" type="ORF">C8035_v004756</name>
</gene>
<feature type="region of interest" description="Disordered" evidence="1">
    <location>
        <begin position="1"/>
        <end position="270"/>
    </location>
</feature>
<dbReference type="InterPro" id="IPR050972">
    <property type="entry name" value="SDr-like"/>
</dbReference>
<evidence type="ECO:0000313" key="2">
    <source>
        <dbReference type="EMBL" id="TDZ38438.1"/>
    </source>
</evidence>
<comment type="caution">
    <text evidence="2">The sequence shown here is derived from an EMBL/GenBank/DDBJ whole genome shotgun (WGS) entry which is preliminary data.</text>
</comment>
<keyword evidence="3" id="KW-1185">Reference proteome</keyword>
<dbReference type="PANTHER" id="PTHR34403:SF14">
    <property type="entry name" value="OS05G0225800 PROTEIN"/>
    <property type="match status" value="1"/>
</dbReference>